<dbReference type="SUPFAM" id="SSF53474">
    <property type="entry name" value="alpha/beta-Hydrolases"/>
    <property type="match status" value="1"/>
</dbReference>
<dbReference type="Gene3D" id="3.40.50.1820">
    <property type="entry name" value="alpha/beta hydrolase"/>
    <property type="match status" value="1"/>
</dbReference>
<dbReference type="EMBL" id="CM007384">
    <property type="protein sequence ID" value="ONK73355.1"/>
    <property type="molecule type" value="Genomic_DNA"/>
</dbReference>
<evidence type="ECO:0000313" key="3">
    <source>
        <dbReference type="Proteomes" id="UP000243459"/>
    </source>
</evidence>
<accession>A0A5P1F4Q9</accession>
<protein>
    <recommendedName>
        <fullName evidence="4">AB hydrolase-1 domain-containing protein</fullName>
    </recommendedName>
</protein>
<gene>
    <name evidence="2" type="ORF">A4U43_C04F30240</name>
</gene>
<dbReference type="PANTHER" id="PTHR43139:SF37">
    <property type="entry name" value="ALPHA_BETA-HYDROLASES SUPERFAMILY PROTEIN"/>
    <property type="match status" value="1"/>
</dbReference>
<sequence length="187" mass="20415">MKRLGVDKYCVAGISYGGFVAYRVAEMAGEGAVERVVVMTAGIVAGEEERRELVEREGRDVSDVLLPRRPEDLMELIRRSMVRPPRWMPEFLLMDFIELAALCHEMLKLNLCNSSDISLAKAKSSMSGGERILTATNLHELALVATANGSVVARGAAEVVRNKTPVSMKNEASEANMLETSKTTGEA</sequence>
<dbReference type="PANTHER" id="PTHR43139">
    <property type="entry name" value="SI:DKEY-122A22.2"/>
    <property type="match status" value="1"/>
</dbReference>
<dbReference type="Proteomes" id="UP000243459">
    <property type="component" value="Chromosome 4"/>
</dbReference>
<feature type="compositionally biased region" description="Polar residues" evidence="1">
    <location>
        <begin position="178"/>
        <end position="187"/>
    </location>
</feature>
<dbReference type="InterPro" id="IPR052370">
    <property type="entry name" value="Meta-cleavage_hydrolase"/>
</dbReference>
<dbReference type="InterPro" id="IPR029058">
    <property type="entry name" value="AB_hydrolase_fold"/>
</dbReference>
<dbReference type="AlphaFoldDB" id="A0A5P1F4Q9"/>
<proteinExistence type="predicted"/>
<organism evidence="2 3">
    <name type="scientific">Asparagus officinalis</name>
    <name type="common">Garden asparagus</name>
    <dbReference type="NCBI Taxonomy" id="4686"/>
    <lineage>
        <taxon>Eukaryota</taxon>
        <taxon>Viridiplantae</taxon>
        <taxon>Streptophyta</taxon>
        <taxon>Embryophyta</taxon>
        <taxon>Tracheophyta</taxon>
        <taxon>Spermatophyta</taxon>
        <taxon>Magnoliopsida</taxon>
        <taxon>Liliopsida</taxon>
        <taxon>Asparagales</taxon>
        <taxon>Asparagaceae</taxon>
        <taxon>Asparagoideae</taxon>
        <taxon>Asparagus</taxon>
    </lineage>
</organism>
<keyword evidence="3" id="KW-1185">Reference proteome</keyword>
<name>A0A5P1F4Q9_ASPOF</name>
<evidence type="ECO:0008006" key="4">
    <source>
        <dbReference type="Google" id="ProtNLM"/>
    </source>
</evidence>
<feature type="region of interest" description="Disordered" evidence="1">
    <location>
        <begin position="167"/>
        <end position="187"/>
    </location>
</feature>
<reference evidence="3" key="1">
    <citation type="journal article" date="2017" name="Nat. Commun.">
        <title>The asparagus genome sheds light on the origin and evolution of a young Y chromosome.</title>
        <authorList>
            <person name="Harkess A."/>
            <person name="Zhou J."/>
            <person name="Xu C."/>
            <person name="Bowers J.E."/>
            <person name="Van der Hulst R."/>
            <person name="Ayyampalayam S."/>
            <person name="Mercati F."/>
            <person name="Riccardi P."/>
            <person name="McKain M.R."/>
            <person name="Kakrana A."/>
            <person name="Tang H."/>
            <person name="Ray J."/>
            <person name="Groenendijk J."/>
            <person name="Arikit S."/>
            <person name="Mathioni S.M."/>
            <person name="Nakano M."/>
            <person name="Shan H."/>
            <person name="Telgmann-Rauber A."/>
            <person name="Kanno A."/>
            <person name="Yue Z."/>
            <person name="Chen H."/>
            <person name="Li W."/>
            <person name="Chen Y."/>
            <person name="Xu X."/>
            <person name="Zhang Y."/>
            <person name="Luo S."/>
            <person name="Chen H."/>
            <person name="Gao J."/>
            <person name="Mao Z."/>
            <person name="Pires J.C."/>
            <person name="Luo M."/>
            <person name="Kudrna D."/>
            <person name="Wing R.A."/>
            <person name="Meyers B.C."/>
            <person name="Yi K."/>
            <person name="Kong H."/>
            <person name="Lavrijsen P."/>
            <person name="Sunseri F."/>
            <person name="Falavigna A."/>
            <person name="Ye Y."/>
            <person name="Leebens-Mack J.H."/>
            <person name="Chen G."/>
        </authorList>
    </citation>
    <scope>NUCLEOTIDE SEQUENCE [LARGE SCALE GENOMIC DNA]</scope>
    <source>
        <strain evidence="3">cv. DH0086</strain>
    </source>
</reference>
<evidence type="ECO:0000256" key="1">
    <source>
        <dbReference type="SAM" id="MobiDB-lite"/>
    </source>
</evidence>
<dbReference type="Gramene" id="ONK73355">
    <property type="protein sequence ID" value="ONK73355"/>
    <property type="gene ID" value="A4U43_C04F30240"/>
</dbReference>
<evidence type="ECO:0000313" key="2">
    <source>
        <dbReference type="EMBL" id="ONK73355.1"/>
    </source>
</evidence>